<dbReference type="Proteomes" id="UP000620262">
    <property type="component" value="Unassembled WGS sequence"/>
</dbReference>
<dbReference type="PANTHER" id="PTHR45674">
    <property type="entry name" value="DNA LIGASE 1/3 FAMILY MEMBER"/>
    <property type="match status" value="1"/>
</dbReference>
<dbReference type="PANTHER" id="PTHR45674:SF4">
    <property type="entry name" value="DNA LIGASE 1"/>
    <property type="match status" value="1"/>
</dbReference>
<evidence type="ECO:0000256" key="4">
    <source>
        <dbReference type="ARBA" id="ARBA00034003"/>
    </source>
</evidence>
<dbReference type="CDD" id="cd07971">
    <property type="entry name" value="OBF_DNA_ligase_LigD"/>
    <property type="match status" value="1"/>
</dbReference>
<organism evidence="6 7">
    <name type="scientific">Rhizobium viscosum</name>
    <name type="common">Arthrobacter viscosus</name>
    <dbReference type="NCBI Taxonomy" id="1673"/>
    <lineage>
        <taxon>Bacteria</taxon>
        <taxon>Pseudomonadati</taxon>
        <taxon>Pseudomonadota</taxon>
        <taxon>Alphaproteobacteria</taxon>
        <taxon>Hyphomicrobiales</taxon>
        <taxon>Rhizobiaceae</taxon>
        <taxon>Rhizobium/Agrobacterium group</taxon>
        <taxon>Rhizobium</taxon>
    </lineage>
</organism>
<keyword evidence="7" id="KW-1185">Reference proteome</keyword>
<name>A0ABR9IZ67_RHIVS</name>
<proteinExistence type="inferred from homology"/>
<evidence type="ECO:0000256" key="2">
    <source>
        <dbReference type="ARBA" id="ARBA00012727"/>
    </source>
</evidence>
<feature type="domain" description="ATP-dependent DNA ligase family profile" evidence="5">
    <location>
        <begin position="95"/>
        <end position="210"/>
    </location>
</feature>
<dbReference type="Gene3D" id="2.40.50.140">
    <property type="entry name" value="Nucleic acid-binding proteins"/>
    <property type="match status" value="1"/>
</dbReference>
<protein>
    <recommendedName>
        <fullName evidence="2">DNA ligase (ATP)</fullName>
        <ecNumber evidence="2">6.5.1.1</ecNumber>
    </recommendedName>
</protein>
<dbReference type="InterPro" id="IPR012309">
    <property type="entry name" value="DNA_ligase_ATP-dep_C"/>
</dbReference>
<dbReference type="Pfam" id="PF04679">
    <property type="entry name" value="DNA_ligase_A_C"/>
    <property type="match status" value="1"/>
</dbReference>
<dbReference type="RefSeq" id="WP_192732103.1">
    <property type="nucleotide sequence ID" value="NZ_BAAAVL010000010.1"/>
</dbReference>
<keyword evidence="3 6" id="KW-0436">Ligase</keyword>
<gene>
    <name evidence="6" type="ORF">H4W29_005762</name>
</gene>
<comment type="caution">
    <text evidence="6">The sequence shown here is derived from an EMBL/GenBank/DDBJ whole genome shotgun (WGS) entry which is preliminary data.</text>
</comment>
<dbReference type="PROSITE" id="PS50160">
    <property type="entry name" value="DNA_LIGASE_A3"/>
    <property type="match status" value="1"/>
</dbReference>
<dbReference type="InterPro" id="IPR012310">
    <property type="entry name" value="DNA_ligase_ATP-dep_cent"/>
</dbReference>
<evidence type="ECO:0000259" key="5">
    <source>
        <dbReference type="PROSITE" id="PS50160"/>
    </source>
</evidence>
<accession>A0ABR9IZ67</accession>
<comment type="similarity">
    <text evidence="1">Belongs to the ATP-dependent DNA ligase family.</text>
</comment>
<dbReference type="EC" id="6.5.1.1" evidence="2"/>
<sequence length="299" mass="33084">MSAVRSAPPFLLQFCLKEKSGLVDPAQEPTDQFVALKRRLRRAARIPSIAQAASSLGGTIILGGEAVVLDEQGRCDFGALQQALGSKRSADESIFFAFDVLYLDEHDLRRMGFSERRQMLESIVPADSFGAIRLSEAIEADGDELFESVCEHGLEGLIAKMLDAPYRSGHLGDWLKIKCVQSDSFFIIGYEPSAAALGGIGRVLLAAYRGNDLVYVGGVGTGFKERQAIRLRQDLDRIKTAKPPVELKRQGAIRVQPTFIAEIEYRAWTHDGKLRHPSYKGPRERQDNATVYRIGREST</sequence>
<comment type="catalytic activity">
    <reaction evidence="4">
        <text>ATP + (deoxyribonucleotide)n-3'-hydroxyl + 5'-phospho-(deoxyribonucleotide)m = (deoxyribonucleotide)n+m + AMP + diphosphate.</text>
        <dbReference type="EC" id="6.5.1.1"/>
    </reaction>
</comment>
<dbReference type="SUPFAM" id="SSF56091">
    <property type="entry name" value="DNA ligase/mRNA capping enzyme, catalytic domain"/>
    <property type="match status" value="1"/>
</dbReference>
<dbReference type="Gene3D" id="3.30.470.30">
    <property type="entry name" value="DNA ligase/mRNA capping enzyme"/>
    <property type="match status" value="1"/>
</dbReference>
<dbReference type="InterPro" id="IPR050191">
    <property type="entry name" value="ATP-dep_DNA_ligase"/>
</dbReference>
<dbReference type="SUPFAM" id="SSF50249">
    <property type="entry name" value="Nucleic acid-binding proteins"/>
    <property type="match status" value="1"/>
</dbReference>
<reference evidence="6 7" key="1">
    <citation type="submission" date="2020-10" db="EMBL/GenBank/DDBJ databases">
        <title>Sequencing the genomes of 1000 actinobacteria strains.</title>
        <authorList>
            <person name="Klenk H.-P."/>
        </authorList>
    </citation>
    <scope>NUCLEOTIDE SEQUENCE [LARGE SCALE GENOMIC DNA]</scope>
    <source>
        <strain evidence="6 7">DSM 7307</strain>
    </source>
</reference>
<evidence type="ECO:0000256" key="1">
    <source>
        <dbReference type="ARBA" id="ARBA00007572"/>
    </source>
</evidence>
<dbReference type="Gene3D" id="3.30.1490.70">
    <property type="match status" value="1"/>
</dbReference>
<evidence type="ECO:0000313" key="7">
    <source>
        <dbReference type="Proteomes" id="UP000620262"/>
    </source>
</evidence>
<evidence type="ECO:0000256" key="3">
    <source>
        <dbReference type="ARBA" id="ARBA00022598"/>
    </source>
</evidence>
<dbReference type="InterPro" id="IPR012340">
    <property type="entry name" value="NA-bd_OB-fold"/>
</dbReference>
<dbReference type="EMBL" id="JADBEC010000002">
    <property type="protein sequence ID" value="MBE1508517.1"/>
    <property type="molecule type" value="Genomic_DNA"/>
</dbReference>
<evidence type="ECO:0000313" key="6">
    <source>
        <dbReference type="EMBL" id="MBE1508517.1"/>
    </source>
</evidence>
<dbReference type="Pfam" id="PF01068">
    <property type="entry name" value="DNA_ligase_A_M"/>
    <property type="match status" value="1"/>
</dbReference>
<dbReference type="GO" id="GO:0003910">
    <property type="term" value="F:DNA ligase (ATP) activity"/>
    <property type="evidence" value="ECO:0007669"/>
    <property type="project" value="UniProtKB-EC"/>
</dbReference>